<protein>
    <recommendedName>
        <fullName evidence="2">SGNH hydrolase-type esterase domain-containing protein</fullName>
    </recommendedName>
</protein>
<feature type="non-terminal residue" evidence="1">
    <location>
        <position position="249"/>
    </location>
</feature>
<accession>X0XY66</accession>
<organism evidence="1">
    <name type="scientific">marine sediment metagenome</name>
    <dbReference type="NCBI Taxonomy" id="412755"/>
    <lineage>
        <taxon>unclassified sequences</taxon>
        <taxon>metagenomes</taxon>
        <taxon>ecological metagenomes</taxon>
    </lineage>
</organism>
<sequence length="249" mass="27772">RLTRPLPVSTEAIEVDGSYTNVIFLHHSTGKNLIAEGGVRELFVQKGYRFWDHDYNTTGLTRPDGSLAGISYDIPEITPGKRGGGNTDPEGLAVLFSQPVHSPPDNAFSRLLQHEVLIVKSCFPNSAIESDAMLEQNKRWYLQMRDVVDQHTDKVFIFLTSPPLHPKATTAGEGARARALANWLTSDEFLEGRANLFVFDFFDQLADPQTDMLRAAYQRDPESSDSHPNTVANQVVGPRFVEFVDQAIQ</sequence>
<evidence type="ECO:0000313" key="1">
    <source>
        <dbReference type="EMBL" id="GAG40137.1"/>
    </source>
</evidence>
<dbReference type="EMBL" id="BARS01044828">
    <property type="protein sequence ID" value="GAG40137.1"/>
    <property type="molecule type" value="Genomic_DNA"/>
</dbReference>
<reference evidence="1" key="1">
    <citation type="journal article" date="2014" name="Front. Microbiol.">
        <title>High frequency of phylogenetically diverse reductive dehalogenase-homologous genes in deep subseafloor sedimentary metagenomes.</title>
        <authorList>
            <person name="Kawai M."/>
            <person name="Futagami T."/>
            <person name="Toyoda A."/>
            <person name="Takaki Y."/>
            <person name="Nishi S."/>
            <person name="Hori S."/>
            <person name="Arai W."/>
            <person name="Tsubouchi T."/>
            <person name="Morono Y."/>
            <person name="Uchiyama I."/>
            <person name="Ito T."/>
            <person name="Fujiyama A."/>
            <person name="Inagaki F."/>
            <person name="Takami H."/>
        </authorList>
    </citation>
    <scope>NUCLEOTIDE SEQUENCE</scope>
    <source>
        <strain evidence="1">Expedition CK06-06</strain>
    </source>
</reference>
<proteinExistence type="predicted"/>
<name>X0XY66_9ZZZZ</name>
<feature type="non-terminal residue" evidence="1">
    <location>
        <position position="1"/>
    </location>
</feature>
<comment type="caution">
    <text evidence="1">The sequence shown here is derived from an EMBL/GenBank/DDBJ whole genome shotgun (WGS) entry which is preliminary data.</text>
</comment>
<gene>
    <name evidence="1" type="ORF">S01H1_67655</name>
</gene>
<dbReference type="AlphaFoldDB" id="X0XY66"/>
<evidence type="ECO:0008006" key="2">
    <source>
        <dbReference type="Google" id="ProtNLM"/>
    </source>
</evidence>